<dbReference type="Proteomes" id="UP001308656">
    <property type="component" value="Unassembled WGS sequence"/>
</dbReference>
<protein>
    <recommendedName>
        <fullName evidence="4">Phage protein</fullName>
    </recommendedName>
</protein>
<dbReference type="RefSeq" id="WP_324737904.1">
    <property type="nucleotide sequence ID" value="NZ_JAYKTO010000002.1"/>
</dbReference>
<accession>A0ABU6BB16</accession>
<dbReference type="EMBL" id="JAYKTO010000002">
    <property type="protein sequence ID" value="MEB3521020.1"/>
    <property type="molecule type" value="Genomic_DNA"/>
</dbReference>
<evidence type="ECO:0000313" key="2">
    <source>
        <dbReference type="EMBL" id="MEB3521020.1"/>
    </source>
</evidence>
<comment type="caution">
    <text evidence="2">The sequence shown here is derived from an EMBL/GenBank/DDBJ whole genome shotgun (WGS) entry which is preliminary data.</text>
</comment>
<evidence type="ECO:0000313" key="1">
    <source>
        <dbReference type="EMBL" id="MEB3520222.1"/>
    </source>
</evidence>
<keyword evidence="3" id="KW-1185">Reference proteome</keyword>
<gene>
    <name evidence="1" type="ORF">SM122_06420</name>
    <name evidence="2" type="ORF">SM122_10720</name>
</gene>
<proteinExistence type="predicted"/>
<sequence length="105" mass="12339">MRFYVNTKYELVCAPDYHDKFGNVTADSLMINTGTYTNMLEEEINLAVNEVLKRYRHTIPKELVEELFKERKRQVRMMCDTSAILSEYMDGGKINEDHTGDENHE</sequence>
<name>A0ABU6BB16_9STRE</name>
<dbReference type="EMBL" id="JAYKTO010000002">
    <property type="protein sequence ID" value="MEB3520222.1"/>
    <property type="molecule type" value="Genomic_DNA"/>
</dbReference>
<organism evidence="2 3">
    <name type="scientific">Streptococcus gingivalis</name>
    <dbReference type="NCBI Taxonomy" id="3111861"/>
    <lineage>
        <taxon>Bacteria</taxon>
        <taxon>Bacillati</taxon>
        <taxon>Bacillota</taxon>
        <taxon>Bacilli</taxon>
        <taxon>Lactobacillales</taxon>
        <taxon>Streptococcaceae</taxon>
        <taxon>Streptococcus</taxon>
    </lineage>
</organism>
<reference evidence="2 3" key="1">
    <citation type="submission" date="2024-01" db="EMBL/GenBank/DDBJ databases">
        <title>Description of Streptococcus dentalis sp. nov., Streptococcus gingivalis sp. nov., Streptococcus lingualis sp. nov. isolated from human oral cavity.</title>
        <authorList>
            <person name="Choi Y.S."/>
            <person name="Goo B.J."/>
            <person name="Bae J.W."/>
        </authorList>
    </citation>
    <scope>NUCLEOTIDE SEQUENCE [LARGE SCALE GENOMIC DNA]</scope>
    <source>
        <strain evidence="2 3">S2</strain>
    </source>
</reference>
<evidence type="ECO:0000313" key="3">
    <source>
        <dbReference type="Proteomes" id="UP001308656"/>
    </source>
</evidence>
<evidence type="ECO:0008006" key="4">
    <source>
        <dbReference type="Google" id="ProtNLM"/>
    </source>
</evidence>